<sequence length="203" mass="22990">MGEEMKPSAMKPLTISGFITAILLIALSIYVVEDLPAFGDENSPVNKYVKLFNVDADGLVESLNAGILPLQIKIKIEDMGFNKEENYPTLEEGNYRIEWSEKGSFEGGRLSEGGWDVLINEGEIFYNELIRYYFIKEENRNLTVYRYNFPVRINELTEEETATINIVTAGLADYRGYDTMGEETVILTGAIGVILLLRRRGRL</sequence>
<dbReference type="Pfam" id="PF20501">
    <property type="entry name" value="MbhE"/>
    <property type="match status" value="1"/>
</dbReference>
<gene>
    <name evidence="3" type="ORF">ASZ90_013279</name>
</gene>
<accession>A0A0W8F845</accession>
<keyword evidence="1" id="KW-0472">Membrane</keyword>
<evidence type="ECO:0000259" key="2">
    <source>
        <dbReference type="Pfam" id="PF20501"/>
    </source>
</evidence>
<organism evidence="3">
    <name type="scientific">hydrocarbon metagenome</name>
    <dbReference type="NCBI Taxonomy" id="938273"/>
    <lineage>
        <taxon>unclassified sequences</taxon>
        <taxon>metagenomes</taxon>
        <taxon>ecological metagenomes</taxon>
    </lineage>
</organism>
<comment type="caution">
    <text evidence="3">The sequence shown here is derived from an EMBL/GenBank/DDBJ whole genome shotgun (WGS) entry which is preliminary data.</text>
</comment>
<dbReference type="InterPro" id="IPR046806">
    <property type="entry name" value="MrpA_C/MbhE"/>
</dbReference>
<evidence type="ECO:0000313" key="3">
    <source>
        <dbReference type="EMBL" id="KUG17049.1"/>
    </source>
</evidence>
<dbReference type="AlphaFoldDB" id="A0A0W8F845"/>
<proteinExistence type="predicted"/>
<reference evidence="3" key="1">
    <citation type="journal article" date="2015" name="Proc. Natl. Acad. Sci. U.S.A.">
        <title>Networks of energetic and metabolic interactions define dynamics in microbial communities.</title>
        <authorList>
            <person name="Embree M."/>
            <person name="Liu J.K."/>
            <person name="Al-Bassam M.M."/>
            <person name="Zengler K."/>
        </authorList>
    </citation>
    <scope>NUCLEOTIDE SEQUENCE</scope>
</reference>
<evidence type="ECO:0000256" key="1">
    <source>
        <dbReference type="SAM" id="Phobius"/>
    </source>
</evidence>
<keyword evidence="1" id="KW-0812">Transmembrane</keyword>
<keyword evidence="1" id="KW-1133">Transmembrane helix</keyword>
<dbReference type="EMBL" id="LNQE01001467">
    <property type="protein sequence ID" value="KUG17049.1"/>
    <property type="molecule type" value="Genomic_DNA"/>
</dbReference>
<protein>
    <recommendedName>
        <fullName evidence="2">MrpA C-terminal/MbhE domain-containing protein</fullName>
    </recommendedName>
</protein>
<feature type="transmembrane region" description="Helical" evidence="1">
    <location>
        <begin position="12"/>
        <end position="32"/>
    </location>
</feature>
<name>A0A0W8F845_9ZZZZ</name>
<feature type="domain" description="MrpA C-terminal/MbhE" evidence="2">
    <location>
        <begin position="159"/>
        <end position="199"/>
    </location>
</feature>